<dbReference type="AlphaFoldDB" id="A0A9X2IZ84"/>
<sequence length="154" mass="16662">MTPQPAHPISPSPRLRFIAEAAVTCDVDGVWWPRSDDLAAELPALLTFLAVRVGPIGRVGYHMDEWVCAPTGLVTDGRRVRLDGYRHACEHAVDVLAVGGTRIALRVVPQRADAARAVRIAADPDVATAIDDLVAMTVREVLSDTESVAAQYRQ</sequence>
<proteinExistence type="predicted"/>
<organism evidence="1 2">
    <name type="scientific">Nocardia pulmonis</name>
    <dbReference type="NCBI Taxonomy" id="2951408"/>
    <lineage>
        <taxon>Bacteria</taxon>
        <taxon>Bacillati</taxon>
        <taxon>Actinomycetota</taxon>
        <taxon>Actinomycetes</taxon>
        <taxon>Mycobacteriales</taxon>
        <taxon>Nocardiaceae</taxon>
        <taxon>Nocardia</taxon>
    </lineage>
</organism>
<dbReference type="RefSeq" id="WP_251916094.1">
    <property type="nucleotide sequence ID" value="NZ_JAMRXG010000013.1"/>
</dbReference>
<comment type="caution">
    <text evidence="1">The sequence shown here is derived from an EMBL/GenBank/DDBJ whole genome shotgun (WGS) entry which is preliminary data.</text>
</comment>
<reference evidence="1" key="1">
    <citation type="submission" date="2022-06" db="EMBL/GenBank/DDBJ databases">
        <title>Novel species in genus nocardia.</title>
        <authorList>
            <person name="Li F."/>
        </authorList>
    </citation>
    <scope>NUCLEOTIDE SEQUENCE</scope>
    <source>
        <strain evidence="1">CDC141</strain>
    </source>
</reference>
<dbReference type="Proteomes" id="UP001139157">
    <property type="component" value="Unassembled WGS sequence"/>
</dbReference>
<evidence type="ECO:0000313" key="2">
    <source>
        <dbReference type="Proteomes" id="UP001139157"/>
    </source>
</evidence>
<evidence type="ECO:0000313" key="1">
    <source>
        <dbReference type="EMBL" id="MCM6777233.1"/>
    </source>
</evidence>
<gene>
    <name evidence="1" type="ORF">NDR86_27470</name>
</gene>
<dbReference type="Pfam" id="PF19457">
    <property type="entry name" value="DUF5994"/>
    <property type="match status" value="1"/>
</dbReference>
<accession>A0A9X2IZ84</accession>
<name>A0A9X2IZ84_9NOCA</name>
<keyword evidence="2" id="KW-1185">Reference proteome</keyword>
<dbReference type="EMBL" id="JAMRXG010000013">
    <property type="protein sequence ID" value="MCM6777233.1"/>
    <property type="molecule type" value="Genomic_DNA"/>
</dbReference>
<dbReference type="InterPro" id="IPR046036">
    <property type="entry name" value="DUF5994"/>
</dbReference>
<protein>
    <submittedName>
        <fullName evidence="1">DUF5994 family protein</fullName>
    </submittedName>
</protein>